<protein>
    <recommendedName>
        <fullName evidence="11">C-Jun-amino-terminal kinase-interacting protein 4</fullName>
    </recommendedName>
    <alternativeName>
        <fullName evidence="13">JNK-associated leucine-zipper protein</fullName>
    </alternativeName>
    <alternativeName>
        <fullName evidence="14">Mitogen-activated protein kinase 8-interacting protein 4</fullName>
    </alternativeName>
    <alternativeName>
        <fullName evidence="12">Sperm-associated antigen 9</fullName>
    </alternativeName>
</protein>
<reference evidence="19" key="2">
    <citation type="submission" date="2025-08" db="UniProtKB">
        <authorList>
            <consortium name="Ensembl"/>
        </authorList>
    </citation>
    <scope>IDENTIFICATION</scope>
</reference>
<dbReference type="Pfam" id="PF09744">
    <property type="entry name" value="RH1"/>
    <property type="match status" value="1"/>
</dbReference>
<dbReference type="Gene3D" id="2.130.10.10">
    <property type="entry name" value="YVTN repeat-like/Quinoprotein amine dehydrogenase"/>
    <property type="match status" value="1"/>
</dbReference>
<dbReference type="Pfam" id="PF16471">
    <property type="entry name" value="JIP_LZII"/>
    <property type="match status" value="1"/>
</dbReference>
<dbReference type="GO" id="GO:0005765">
    <property type="term" value="C:lysosomal membrane"/>
    <property type="evidence" value="ECO:0007669"/>
    <property type="project" value="UniProtKB-SubCell"/>
</dbReference>
<feature type="domain" description="RH1" evidence="17">
    <location>
        <begin position="21"/>
        <end position="109"/>
    </location>
</feature>
<keyword evidence="6" id="KW-0007">Acetylation</keyword>
<feature type="region of interest" description="Disordered" evidence="16">
    <location>
        <begin position="779"/>
        <end position="893"/>
    </location>
</feature>
<evidence type="ECO:0000256" key="12">
    <source>
        <dbReference type="ARBA" id="ARBA00075367"/>
    </source>
</evidence>
<evidence type="ECO:0000256" key="15">
    <source>
        <dbReference type="SAM" id="Coils"/>
    </source>
</evidence>
<feature type="compositionally biased region" description="Polar residues" evidence="16">
    <location>
        <begin position="239"/>
        <end position="258"/>
    </location>
</feature>
<dbReference type="InterPro" id="IPR036322">
    <property type="entry name" value="WD40_repeat_dom_sf"/>
</dbReference>
<dbReference type="FunFam" id="1.20.58.1770:FF:000001">
    <property type="entry name" value="C-Jun-amino-terminal kinase-interacting protein 3 isoform X1"/>
    <property type="match status" value="1"/>
</dbReference>
<feature type="domain" description="RH2" evidence="18">
    <location>
        <begin position="474"/>
        <end position="545"/>
    </location>
</feature>
<evidence type="ECO:0000259" key="18">
    <source>
        <dbReference type="PROSITE" id="PS51777"/>
    </source>
</evidence>
<dbReference type="PANTHER" id="PTHR13886:SF2">
    <property type="entry name" value="C-JUN-AMINO-TERMINAL KINASE-INTERACTING PROTEIN 4"/>
    <property type="match status" value="1"/>
</dbReference>
<dbReference type="InterPro" id="IPR034743">
    <property type="entry name" value="RH1"/>
</dbReference>
<dbReference type="AlphaFoldDB" id="I3J1A2"/>
<feature type="compositionally biased region" description="Low complexity" evidence="16">
    <location>
        <begin position="1188"/>
        <end position="1198"/>
    </location>
</feature>
<feature type="coiled-coil region" evidence="15">
    <location>
        <begin position="398"/>
        <end position="502"/>
    </location>
</feature>
<keyword evidence="7 15" id="KW-0175">Coiled coil</keyword>
<evidence type="ECO:0000256" key="14">
    <source>
        <dbReference type="ARBA" id="ARBA00078388"/>
    </source>
</evidence>
<feature type="coiled-coil region" evidence="15">
    <location>
        <begin position="75"/>
        <end position="176"/>
    </location>
</feature>
<evidence type="ECO:0000256" key="8">
    <source>
        <dbReference type="ARBA" id="ARBA00023136"/>
    </source>
</evidence>
<keyword evidence="4" id="KW-0963">Cytoplasm</keyword>
<reference evidence="20" key="1">
    <citation type="submission" date="2012-01" db="EMBL/GenBank/DDBJ databases">
        <title>The Genome Sequence of Oreochromis niloticus (Nile Tilapia).</title>
        <authorList>
            <consortium name="Broad Institute Genome Assembly Team"/>
            <consortium name="Broad Institute Sequencing Platform"/>
            <person name="Di Palma F."/>
            <person name="Johnson J."/>
            <person name="Lander E.S."/>
            <person name="Lindblad-Toh K."/>
        </authorList>
    </citation>
    <scope>NUCLEOTIDE SEQUENCE [LARGE SCALE GENOMIC DNA]</scope>
</reference>
<keyword evidence="5" id="KW-0597">Phosphoprotein</keyword>
<name>I3J1A2_ORENI</name>
<dbReference type="Pfam" id="PF19056">
    <property type="entry name" value="WD40_2"/>
    <property type="match status" value="1"/>
</dbReference>
<dbReference type="InterPro" id="IPR032486">
    <property type="entry name" value="JIP_LZII"/>
</dbReference>
<reference evidence="19" key="3">
    <citation type="submission" date="2025-09" db="UniProtKB">
        <authorList>
            <consortium name="Ensembl"/>
        </authorList>
    </citation>
    <scope>IDENTIFICATION</scope>
</reference>
<feature type="compositionally biased region" description="Low complexity" evidence="16">
    <location>
        <begin position="779"/>
        <end position="791"/>
    </location>
</feature>
<sequence>RDKRGKNRKKSTGLKMELEDGVVYQDDPGTSAMMSERVSGLANSIYREFERLIGKYDEDVVKELMPLVVAVLENLDSVFAENQEHEVELELLKEDNEQLITQYEREKALRKHAEEKFIEFEDTHEQEKKDLQSHVDRMESHSRQLELKIKNYADQIGRLEEREMDLKKEYNSLHQRHTEMIHNYMEHVERIKMQQISETSESSAVGRVRRERPLSLGIFPSSGGASLLIPDPQARAETLSTESWRFTDSSQPRSNTSLKVGDELSDFTGSKSATPMSTTASDMEREDGNSKSTEVQAAPGTRTISVGLPENEDSSDVKDIIESTPELDMDLIGYRPCSTPTKGIENMAFDRNTDSLFEELSSAGTGLIGDVDEGADLLGMGREVENLILENSQLLETKNALNVVNKDLIQKVDELTSEKEMLEGDLEALLQAKSKLEEKNKELEEELKKVRLEMEEAKHKANEEEESDLPTAQKKRFTRVEMARVLMERNQYKERLMELQEAVRWTEMIRASRENPTISEKKKSSIWQFFSRLFSSSSSAPAVKFESQSNTKYSTPGNTVKRSSTFSQFPTEKSKTFDFLNEDSPSRKEQKRSQYRQVKAHVQKEDGRVTAHGWSLPSKYKVANGGQVENKMNLPVPVYLRPLDQKDASMKLWCAAGVNLSGGRAFSSTELSKQTKGSQSSLDQLEQESKKEKELIVQDEMSSRVWVCTSTHSSTKVMVLDATQPSDLLDSFYACNTHIICIASVPGVLETDYPSGEAVPQDLESSQGDAASLAGSVASVGSAGSDSASAAEGTTAIPQTATSTVELSRETSPAEDGVPTAEEATEATEANAGVGEEGEEDQGADQNQPGIYTEHVFTDPLGVEPTDSSVAESQRGSRQDGVTSLAEDSDPSEVEVLRMSSALPTMWLGAQNGCLYVHSSVARWRKCLHAIKLKDSILSIVHVKGRVLVALADGTLAIFHRGIDGQWDLTNYHLLDLGRPHHSIRCMTVVHDKVWCGYRNKIYVIQPKAMRIEKSFDAHPRKESQVRQLAWVGDGIWVSIRLDSTLRLFHAHTYQHLQDVDIEPYVSKMLGTGKLGFSFVRITALVVSCNRLWVGTGNGVIISIPLSEANRTTGTVPNRPGSAVRVYGDDSSVTDCAMPGSFVPYCSMAHAQLCFHGHRDAVKFFVTVPGQAMPPPGSADSGSDDPASESSDTATSETKTYLVMSGGEGYIDFRMGGCNTLHVQVCIYTQQRFLF</sequence>
<dbReference type="HOGENOM" id="CLU_003841_0_0_1"/>
<keyword evidence="8" id="KW-0472">Membrane</keyword>
<gene>
    <name evidence="19" type="primary">spag9a</name>
</gene>
<feature type="compositionally biased region" description="Polar residues" evidence="16">
    <location>
        <begin position="267"/>
        <end position="281"/>
    </location>
</feature>
<evidence type="ECO:0000259" key="17">
    <source>
        <dbReference type="PROSITE" id="PS51776"/>
    </source>
</evidence>
<evidence type="ECO:0000313" key="19">
    <source>
        <dbReference type="Ensembl" id="ENSONIP00000002642.2"/>
    </source>
</evidence>
<dbReference type="FunFam" id="2.130.10.10:FF:000700">
    <property type="entry name" value="Sperm-associated antigen 9a"/>
    <property type="match status" value="1"/>
</dbReference>
<dbReference type="Ensembl" id="ENSONIT00000002643.2">
    <property type="protein sequence ID" value="ENSONIP00000002642.2"/>
    <property type="gene ID" value="ENSONIG00000002119.2"/>
</dbReference>
<organism evidence="19 20">
    <name type="scientific">Oreochromis niloticus</name>
    <name type="common">Nile tilapia</name>
    <name type="synonym">Tilapia nilotica</name>
    <dbReference type="NCBI Taxonomy" id="8128"/>
    <lineage>
        <taxon>Eukaryota</taxon>
        <taxon>Metazoa</taxon>
        <taxon>Chordata</taxon>
        <taxon>Craniata</taxon>
        <taxon>Vertebrata</taxon>
        <taxon>Euteleostomi</taxon>
        <taxon>Actinopterygii</taxon>
        <taxon>Neopterygii</taxon>
        <taxon>Teleostei</taxon>
        <taxon>Neoteleostei</taxon>
        <taxon>Acanthomorphata</taxon>
        <taxon>Ovalentaria</taxon>
        <taxon>Cichlomorphae</taxon>
        <taxon>Cichliformes</taxon>
        <taxon>Cichlidae</taxon>
        <taxon>African cichlids</taxon>
        <taxon>Pseudocrenilabrinae</taxon>
        <taxon>Oreochromini</taxon>
        <taxon>Oreochromis</taxon>
    </lineage>
</organism>
<dbReference type="Gene3D" id="1.20.58.1770">
    <property type="match status" value="1"/>
</dbReference>
<evidence type="ECO:0000256" key="10">
    <source>
        <dbReference type="ARBA" id="ARBA00056878"/>
    </source>
</evidence>
<feature type="region of interest" description="Disordered" evidence="16">
    <location>
        <begin position="545"/>
        <end position="604"/>
    </location>
</feature>
<dbReference type="InterPro" id="IPR039911">
    <property type="entry name" value="JIP3/JIP4"/>
</dbReference>
<evidence type="ECO:0000313" key="20">
    <source>
        <dbReference type="Proteomes" id="UP000005207"/>
    </source>
</evidence>
<keyword evidence="9" id="KW-0458">Lysosome</keyword>
<comment type="similarity">
    <text evidence="3">Belongs to the JIP scaffold family.</text>
</comment>
<dbReference type="GO" id="GO:0005078">
    <property type="term" value="F:MAP-kinase scaffold activity"/>
    <property type="evidence" value="ECO:0007669"/>
    <property type="project" value="InterPro"/>
</dbReference>
<dbReference type="GO" id="GO:0008432">
    <property type="term" value="F:JUN kinase binding"/>
    <property type="evidence" value="ECO:0007669"/>
    <property type="project" value="TreeGrafter"/>
</dbReference>
<dbReference type="InterPro" id="IPR015943">
    <property type="entry name" value="WD40/YVTN_repeat-like_dom_sf"/>
</dbReference>
<evidence type="ECO:0000256" key="6">
    <source>
        <dbReference type="ARBA" id="ARBA00022990"/>
    </source>
</evidence>
<comment type="function">
    <text evidence="10">The JNK-interacting protein (JIP) group of scaffold proteins selectively mediates JNK signaling by aggregating specific components of the MAPK cascade to form a functional JNK signaling module. Regulates lysosomal positioning by acting as an adapter protein which links PIP4P1-positive lysosomes to the dynein-dynactin complex. Assists PIKFYVE selective functionality in microtubule-based endosome-to-TGN trafficking.</text>
</comment>
<evidence type="ECO:0000256" key="7">
    <source>
        <dbReference type="ARBA" id="ARBA00023054"/>
    </source>
</evidence>
<evidence type="ECO:0000256" key="4">
    <source>
        <dbReference type="ARBA" id="ARBA00022490"/>
    </source>
</evidence>
<evidence type="ECO:0000256" key="9">
    <source>
        <dbReference type="ARBA" id="ARBA00023228"/>
    </source>
</evidence>
<evidence type="ECO:0000256" key="16">
    <source>
        <dbReference type="SAM" id="MobiDB-lite"/>
    </source>
</evidence>
<dbReference type="Gene3D" id="1.20.5.1000">
    <property type="entry name" value="arf6 gtpase in complex with a specific effector, jip4"/>
    <property type="match status" value="1"/>
</dbReference>
<dbReference type="InterPro" id="IPR034744">
    <property type="entry name" value="RH2"/>
</dbReference>
<evidence type="ECO:0000256" key="1">
    <source>
        <dbReference type="ARBA" id="ARBA00004556"/>
    </source>
</evidence>
<evidence type="ECO:0000256" key="13">
    <source>
        <dbReference type="ARBA" id="ARBA00077184"/>
    </source>
</evidence>
<feature type="compositionally biased region" description="Polar residues" evidence="16">
    <location>
        <begin position="546"/>
        <end position="571"/>
    </location>
</feature>
<feature type="compositionally biased region" description="Polar residues" evidence="16">
    <location>
        <begin position="866"/>
        <end position="882"/>
    </location>
</feature>
<evidence type="ECO:0000256" key="11">
    <source>
        <dbReference type="ARBA" id="ARBA00071160"/>
    </source>
</evidence>
<feature type="region of interest" description="Disordered" evidence="16">
    <location>
        <begin position="239"/>
        <end position="296"/>
    </location>
</feature>
<dbReference type="Proteomes" id="UP000005207">
    <property type="component" value="Linkage group LG4"/>
</dbReference>
<dbReference type="FunFam" id="1.20.5.1000:FF:000001">
    <property type="entry name" value="C-Jun-amino-terminal kinase-interacting protein 3 isoform X2"/>
    <property type="match status" value="1"/>
</dbReference>
<dbReference type="PROSITE" id="PS51777">
    <property type="entry name" value="RH2"/>
    <property type="match status" value="1"/>
</dbReference>
<proteinExistence type="inferred from homology"/>
<feature type="compositionally biased region" description="Polar residues" evidence="16">
    <location>
        <begin position="796"/>
        <end position="806"/>
    </location>
</feature>
<keyword evidence="20" id="KW-1185">Reference proteome</keyword>
<evidence type="ECO:0000256" key="3">
    <source>
        <dbReference type="ARBA" id="ARBA00009866"/>
    </source>
</evidence>
<dbReference type="GO" id="GO:0048471">
    <property type="term" value="C:perinuclear region of cytoplasm"/>
    <property type="evidence" value="ECO:0007669"/>
    <property type="project" value="UniProtKB-SubCell"/>
</dbReference>
<dbReference type="PROSITE" id="PS51776">
    <property type="entry name" value="RH1"/>
    <property type="match status" value="1"/>
</dbReference>
<dbReference type="GO" id="GO:0019894">
    <property type="term" value="F:kinesin binding"/>
    <property type="evidence" value="ECO:0007669"/>
    <property type="project" value="TreeGrafter"/>
</dbReference>
<dbReference type="PANTHER" id="PTHR13886">
    <property type="entry name" value="JNK/SAPK-ASSOCIATED PROTEIN"/>
    <property type="match status" value="1"/>
</dbReference>
<evidence type="ECO:0000256" key="5">
    <source>
        <dbReference type="ARBA" id="ARBA00022553"/>
    </source>
</evidence>
<comment type="subcellular location">
    <subcellularLocation>
        <location evidence="1">Cytoplasm</location>
        <location evidence="1">Perinuclear region</location>
    </subcellularLocation>
    <subcellularLocation>
        <location evidence="2">Lysosome membrane</location>
    </subcellularLocation>
</comment>
<dbReference type="SUPFAM" id="SSF50978">
    <property type="entry name" value="WD40 repeat-like"/>
    <property type="match status" value="1"/>
</dbReference>
<dbReference type="GO" id="GO:0005829">
    <property type="term" value="C:cytosol"/>
    <property type="evidence" value="ECO:0007669"/>
    <property type="project" value="UniProtKB-ARBA"/>
</dbReference>
<accession>I3J1A2</accession>
<feature type="region of interest" description="Disordered" evidence="16">
    <location>
        <begin position="1174"/>
        <end position="1199"/>
    </location>
</feature>
<dbReference type="GeneTree" id="ENSGT00940000153496"/>
<dbReference type="GO" id="GO:0016192">
    <property type="term" value="P:vesicle-mediated transport"/>
    <property type="evidence" value="ECO:0007669"/>
    <property type="project" value="TreeGrafter"/>
</dbReference>
<evidence type="ECO:0000256" key="2">
    <source>
        <dbReference type="ARBA" id="ARBA00004656"/>
    </source>
</evidence>
<dbReference type="GO" id="GO:0030159">
    <property type="term" value="F:signaling receptor complex adaptor activity"/>
    <property type="evidence" value="ECO:0007669"/>
    <property type="project" value="TreeGrafter"/>
</dbReference>